<keyword evidence="1" id="KW-1133">Transmembrane helix</keyword>
<dbReference type="EMBL" id="BMWV01000011">
    <property type="protein sequence ID" value="GGY56376.1"/>
    <property type="molecule type" value="Genomic_DNA"/>
</dbReference>
<keyword evidence="4" id="KW-0378">Hydrolase</keyword>
<reference evidence="3" key="1">
    <citation type="journal article" date="2014" name="Int. J. Syst. Evol. Microbiol.">
        <title>Complete genome sequence of Corynebacterium casei LMG S-19264T (=DSM 44701T), isolated from a smear-ripened cheese.</title>
        <authorList>
            <consortium name="US DOE Joint Genome Institute (JGI-PGF)"/>
            <person name="Walter F."/>
            <person name="Albersmeier A."/>
            <person name="Kalinowski J."/>
            <person name="Ruckert C."/>
        </authorList>
    </citation>
    <scope>NUCLEOTIDE SEQUENCE</scope>
    <source>
        <strain evidence="3">KCTC 12343</strain>
    </source>
</reference>
<keyword evidence="5" id="KW-1185">Reference proteome</keyword>
<evidence type="ECO:0000313" key="4">
    <source>
        <dbReference type="EMBL" id="QBI02798.1"/>
    </source>
</evidence>
<dbReference type="Proteomes" id="UP000628442">
    <property type="component" value="Unassembled WGS sequence"/>
</dbReference>
<reference evidence="3" key="3">
    <citation type="submission" date="2022-12" db="EMBL/GenBank/DDBJ databases">
        <authorList>
            <person name="Sun Q."/>
            <person name="Kim S."/>
        </authorList>
    </citation>
    <scope>NUCLEOTIDE SEQUENCE</scope>
    <source>
        <strain evidence="3">KCTC 12343</strain>
    </source>
</reference>
<dbReference type="InterPro" id="IPR029058">
    <property type="entry name" value="AB_hydrolase_fold"/>
</dbReference>
<keyword evidence="1" id="KW-0472">Membrane</keyword>
<dbReference type="InterPro" id="IPR000073">
    <property type="entry name" value="AB_hydrolase_1"/>
</dbReference>
<dbReference type="GO" id="GO:0016787">
    <property type="term" value="F:hydrolase activity"/>
    <property type="evidence" value="ECO:0007669"/>
    <property type="project" value="UniProtKB-KW"/>
</dbReference>
<dbReference type="Pfam" id="PF00561">
    <property type="entry name" value="Abhydrolase_1"/>
    <property type="match status" value="1"/>
</dbReference>
<evidence type="ECO:0000256" key="1">
    <source>
        <dbReference type="SAM" id="Phobius"/>
    </source>
</evidence>
<evidence type="ECO:0000313" key="3">
    <source>
        <dbReference type="EMBL" id="GGY56376.1"/>
    </source>
</evidence>
<evidence type="ECO:0000259" key="2">
    <source>
        <dbReference type="Pfam" id="PF00561"/>
    </source>
</evidence>
<dbReference type="OrthoDB" id="275181at2"/>
<gene>
    <name evidence="4" type="ORF">EYF70_19540</name>
    <name evidence="3" type="ORF">GCM10007387_43570</name>
</gene>
<accession>A0A411X1I8</accession>
<organism evidence="3 6">
    <name type="scientific">Pseudoduganella albidiflava</name>
    <dbReference type="NCBI Taxonomy" id="321983"/>
    <lineage>
        <taxon>Bacteria</taxon>
        <taxon>Pseudomonadati</taxon>
        <taxon>Pseudomonadota</taxon>
        <taxon>Betaproteobacteria</taxon>
        <taxon>Burkholderiales</taxon>
        <taxon>Oxalobacteraceae</taxon>
        <taxon>Telluria group</taxon>
        <taxon>Pseudoduganella</taxon>
    </lineage>
</organism>
<proteinExistence type="predicted"/>
<dbReference type="PANTHER" id="PTHR47909">
    <property type="entry name" value="ALPHA/BETA-HYDROLASES SUPERFAMILY PROTEIN"/>
    <property type="match status" value="1"/>
</dbReference>
<evidence type="ECO:0000313" key="6">
    <source>
        <dbReference type="Proteomes" id="UP000628442"/>
    </source>
</evidence>
<dbReference type="RefSeq" id="WP_131146909.1">
    <property type="nucleotide sequence ID" value="NZ_BMWV01000011.1"/>
</dbReference>
<dbReference type="Proteomes" id="UP000292307">
    <property type="component" value="Chromosome"/>
</dbReference>
<sequence length="310" mass="33482">MVVRILLAIMVVQIAAALAIWYAAARYVPLDLALLLALLSVVLVRGAISANNFRMARKFSSDVPAEHQLDLAARLCLFCGEFRASMLTSSWTMLRHRPAPFFAPEARALPVLLVHGYGCNGGFWAALRARLRCERISHDTVDLEPVTAPLDDYVEHVERAVQRLLAATGAPRVVIVGHSMGGLVARAWLRRHGAAYVARIVTVGTPHHGTGLAALGIGANARQMRQDAEWLAQLAQDDAAHRALVTSIWSWHDNIVAPQTSCRLAGAKNIAFGGIGHVALGSDPRVLCRILDEILTAGPLTRPLSPATIC</sequence>
<evidence type="ECO:0000313" key="5">
    <source>
        <dbReference type="Proteomes" id="UP000292307"/>
    </source>
</evidence>
<dbReference type="Gene3D" id="3.40.50.1820">
    <property type="entry name" value="alpha/beta hydrolase"/>
    <property type="match status" value="1"/>
</dbReference>
<protein>
    <submittedName>
        <fullName evidence="4">Alpha/beta fold hydrolase</fullName>
    </submittedName>
</protein>
<reference evidence="4 5" key="2">
    <citation type="submission" date="2019-02" db="EMBL/GenBank/DDBJ databases">
        <title>Draft Genome Sequences of Six Type Strains of the Genus Massilia.</title>
        <authorList>
            <person name="Miess H."/>
            <person name="Frediansyhah A."/>
            <person name="Gross H."/>
        </authorList>
    </citation>
    <scope>NUCLEOTIDE SEQUENCE [LARGE SCALE GENOMIC DNA]</scope>
    <source>
        <strain evidence="4 5">DSM 17472</strain>
    </source>
</reference>
<dbReference type="SUPFAM" id="SSF53474">
    <property type="entry name" value="alpha/beta-Hydrolases"/>
    <property type="match status" value="1"/>
</dbReference>
<dbReference type="AlphaFoldDB" id="A0A411X1I8"/>
<name>A0A411X1I8_9BURK</name>
<feature type="transmembrane region" description="Helical" evidence="1">
    <location>
        <begin position="30"/>
        <end position="48"/>
    </location>
</feature>
<keyword evidence="1" id="KW-0812">Transmembrane</keyword>
<feature type="domain" description="AB hydrolase-1" evidence="2">
    <location>
        <begin position="111"/>
        <end position="220"/>
    </location>
</feature>
<dbReference type="EMBL" id="CP036401">
    <property type="protein sequence ID" value="QBI02798.1"/>
    <property type="molecule type" value="Genomic_DNA"/>
</dbReference>
<feature type="transmembrane region" description="Helical" evidence="1">
    <location>
        <begin position="5"/>
        <end position="24"/>
    </location>
</feature>
<dbReference type="PANTHER" id="PTHR47909:SF2">
    <property type="entry name" value="GPI INOSITOL-DEACYLASE"/>
    <property type="match status" value="1"/>
</dbReference>